<dbReference type="Proteomes" id="UP000254208">
    <property type="component" value="Unassembled WGS sequence"/>
</dbReference>
<evidence type="ECO:0000313" key="2">
    <source>
        <dbReference type="Proteomes" id="UP000254208"/>
    </source>
</evidence>
<proteinExistence type="predicted"/>
<keyword evidence="1" id="KW-0560">Oxidoreductase</keyword>
<dbReference type="EC" id="1.6.5.11" evidence="1"/>
<dbReference type="AlphaFoldDB" id="A0A379FQE6"/>
<accession>A0A379FQE6</accession>
<organism evidence="1 2">
    <name type="scientific">Providencia rettgeri</name>
    <dbReference type="NCBI Taxonomy" id="587"/>
    <lineage>
        <taxon>Bacteria</taxon>
        <taxon>Pseudomonadati</taxon>
        <taxon>Pseudomonadota</taxon>
        <taxon>Gammaproteobacteria</taxon>
        <taxon>Enterobacterales</taxon>
        <taxon>Morganellaceae</taxon>
        <taxon>Providencia</taxon>
    </lineage>
</organism>
<dbReference type="InterPro" id="IPR050837">
    <property type="entry name" value="ComplexI_51kDa_subunit"/>
</dbReference>
<sequence length="79" mass="8792">MPAILEHGDQWYIDLSAGKSKDAGTKLMGFSGRVKNPGFMGIAIWYTAREVLEDYAGGMRGWAEIKSIGSQWSRDRLPD</sequence>
<dbReference type="PANTHER" id="PTHR11780:SF10">
    <property type="entry name" value="NADH DEHYDROGENASE [UBIQUINONE] FLAVOPROTEIN 1, MITOCHONDRIAL"/>
    <property type="match status" value="1"/>
</dbReference>
<dbReference type="PANTHER" id="PTHR11780">
    <property type="entry name" value="NADH-UBIQUINONE OXIDOREDUCTASE FLAVOPROTEIN 1 NDUFV1"/>
    <property type="match status" value="1"/>
</dbReference>
<dbReference type="Gene3D" id="3.10.20.600">
    <property type="match status" value="1"/>
</dbReference>
<reference evidence="1 2" key="1">
    <citation type="submission" date="2018-06" db="EMBL/GenBank/DDBJ databases">
        <authorList>
            <consortium name="Pathogen Informatics"/>
            <person name="Doyle S."/>
        </authorList>
    </citation>
    <scope>NUCLEOTIDE SEQUENCE [LARGE SCALE GENOMIC DNA]</scope>
    <source>
        <strain evidence="1 2">NCTC11801</strain>
    </source>
</reference>
<dbReference type="GO" id="GO:0003954">
    <property type="term" value="F:NADH dehydrogenase activity"/>
    <property type="evidence" value="ECO:0007669"/>
    <property type="project" value="TreeGrafter"/>
</dbReference>
<name>A0A379FQE6_PRORE</name>
<dbReference type="GO" id="GO:0045333">
    <property type="term" value="P:cellular respiration"/>
    <property type="evidence" value="ECO:0007669"/>
    <property type="project" value="TreeGrafter"/>
</dbReference>
<evidence type="ECO:0000313" key="1">
    <source>
        <dbReference type="EMBL" id="SUC30891.1"/>
    </source>
</evidence>
<dbReference type="SUPFAM" id="SSF142984">
    <property type="entry name" value="Nqo1 middle domain-like"/>
    <property type="match status" value="1"/>
</dbReference>
<gene>
    <name evidence="1" type="primary">nuoF_2</name>
    <name evidence="1" type="ORF">NCTC11801_01832</name>
</gene>
<protein>
    <submittedName>
        <fullName evidence="1">NADH-quinone oxidoreductase subunit F</fullName>
        <ecNumber evidence="1">1.6.5.11</ecNumber>
    </submittedName>
</protein>
<dbReference type="EMBL" id="UGTZ01000001">
    <property type="protein sequence ID" value="SUC30891.1"/>
    <property type="molecule type" value="Genomic_DNA"/>
</dbReference>